<organism evidence="1 2">
    <name type="scientific">Tetrahymena thermophila (strain SB210)</name>
    <dbReference type="NCBI Taxonomy" id="312017"/>
    <lineage>
        <taxon>Eukaryota</taxon>
        <taxon>Sar</taxon>
        <taxon>Alveolata</taxon>
        <taxon>Ciliophora</taxon>
        <taxon>Intramacronucleata</taxon>
        <taxon>Oligohymenophorea</taxon>
        <taxon>Hymenostomatida</taxon>
        <taxon>Tetrahymenina</taxon>
        <taxon>Tetrahymenidae</taxon>
        <taxon>Tetrahymena</taxon>
    </lineage>
</organism>
<dbReference type="KEGG" id="tet:TTHERM_00096670"/>
<proteinExistence type="predicted"/>
<protein>
    <submittedName>
        <fullName evidence="1">Uncharacterized protein</fullName>
    </submittedName>
</protein>
<dbReference type="RefSeq" id="XP_001012117.2">
    <property type="nucleotide sequence ID" value="XM_001012117.2"/>
</dbReference>
<keyword evidence="2" id="KW-1185">Reference proteome</keyword>
<dbReference type="EMBL" id="GG662767">
    <property type="protein sequence ID" value="EAR91872.2"/>
    <property type="molecule type" value="Genomic_DNA"/>
</dbReference>
<gene>
    <name evidence="1" type="ORF">TTHERM_00096670</name>
</gene>
<sequence>MQKKKPKNFKFNQKTKKQKNYIYFDQQSKQQMRQIFQVLILLFVCNLTLQESIQSQLSTCITNNCNGDVNCFEGIISMVGCYEDKCSTSSSSDINQAVACIKQNTQCTQNQPQSTVNALETCAEQLLANNSLSQLQSAAQGSTTGSNIIYFVFGLLMITL</sequence>
<dbReference type="GeneID" id="7831923"/>
<name>Q234Y1_TETTS</name>
<dbReference type="InParanoid" id="Q234Y1"/>
<evidence type="ECO:0000313" key="2">
    <source>
        <dbReference type="Proteomes" id="UP000009168"/>
    </source>
</evidence>
<dbReference type="HOGENOM" id="CLU_2547623_0_0_1"/>
<accession>Q234Y1</accession>
<dbReference type="Proteomes" id="UP000009168">
    <property type="component" value="Unassembled WGS sequence"/>
</dbReference>
<reference evidence="2" key="1">
    <citation type="journal article" date="2006" name="PLoS Biol.">
        <title>Macronuclear genome sequence of the ciliate Tetrahymena thermophila, a model eukaryote.</title>
        <authorList>
            <person name="Eisen J.A."/>
            <person name="Coyne R.S."/>
            <person name="Wu M."/>
            <person name="Wu D."/>
            <person name="Thiagarajan M."/>
            <person name="Wortman J.R."/>
            <person name="Badger J.H."/>
            <person name="Ren Q."/>
            <person name="Amedeo P."/>
            <person name="Jones K.M."/>
            <person name="Tallon L.J."/>
            <person name="Delcher A.L."/>
            <person name="Salzberg S.L."/>
            <person name="Silva J.C."/>
            <person name="Haas B.J."/>
            <person name="Majoros W.H."/>
            <person name="Farzad M."/>
            <person name="Carlton J.M."/>
            <person name="Smith R.K. Jr."/>
            <person name="Garg J."/>
            <person name="Pearlman R.E."/>
            <person name="Karrer K.M."/>
            <person name="Sun L."/>
            <person name="Manning G."/>
            <person name="Elde N.C."/>
            <person name="Turkewitz A.P."/>
            <person name="Asai D.J."/>
            <person name="Wilkes D.E."/>
            <person name="Wang Y."/>
            <person name="Cai H."/>
            <person name="Collins K."/>
            <person name="Stewart B.A."/>
            <person name="Lee S.R."/>
            <person name="Wilamowska K."/>
            <person name="Weinberg Z."/>
            <person name="Ruzzo W.L."/>
            <person name="Wloga D."/>
            <person name="Gaertig J."/>
            <person name="Frankel J."/>
            <person name="Tsao C.-C."/>
            <person name="Gorovsky M.A."/>
            <person name="Keeling P.J."/>
            <person name="Waller R.F."/>
            <person name="Patron N.J."/>
            <person name="Cherry J.M."/>
            <person name="Stover N.A."/>
            <person name="Krieger C.J."/>
            <person name="del Toro C."/>
            <person name="Ryder H.F."/>
            <person name="Williamson S.C."/>
            <person name="Barbeau R.A."/>
            <person name="Hamilton E.P."/>
            <person name="Orias E."/>
        </authorList>
    </citation>
    <scope>NUCLEOTIDE SEQUENCE [LARGE SCALE GENOMIC DNA]</scope>
    <source>
        <strain evidence="2">SB210</strain>
    </source>
</reference>
<evidence type="ECO:0000313" key="1">
    <source>
        <dbReference type="EMBL" id="EAR91872.2"/>
    </source>
</evidence>
<dbReference type="AlphaFoldDB" id="Q234Y1"/>